<dbReference type="RefSeq" id="WP_021065154.1">
    <property type="nucleotide sequence ID" value="NZ_ASHR01000049.1"/>
</dbReference>
<dbReference type="AlphaFoldDB" id="U1L7K1"/>
<accession>U1L7K1</accession>
<gene>
    <name evidence="2" type="ORF">L332_00025</name>
</gene>
<keyword evidence="1" id="KW-0175">Coiled coil</keyword>
<dbReference type="Proteomes" id="UP000016462">
    <property type="component" value="Unassembled WGS sequence"/>
</dbReference>
<evidence type="ECO:0000256" key="1">
    <source>
        <dbReference type="SAM" id="Coils"/>
    </source>
</evidence>
<sequence>MERTVFNSKLRKRAVEGFNEAVERYAASTGKFETAVEGLYDLRVEAAQQVRVVTGHINALANVPREFAVSLERTATEIRSFEGKRNEIKKAENQAKRNANGSAAGASLSALGVAVATMGPTAAMGVATTFGVASTGTAVASLSGAAATNAALAWLGGGALATGGGGMAAGSVLLAAAGPVGWTIAGAAALISVGVGTAATVKNKKAAEDANKERLEVEAAIRRFDRTGAEIDALRQVTATQVAQVSGLSRRVPISDYGSFTDGEKQLAAALVNANLTLAQLINKEIAVDAEG</sequence>
<dbReference type="EMBL" id="ASHR01000049">
    <property type="protein sequence ID" value="ERG62858.1"/>
    <property type="molecule type" value="Genomic_DNA"/>
</dbReference>
<comment type="caution">
    <text evidence="2">The sequence shown here is derived from an EMBL/GenBank/DDBJ whole genome shotgun (WGS) entry which is preliminary data.</text>
</comment>
<proteinExistence type="predicted"/>
<organism evidence="2 3">
    <name type="scientific">Agrococcus pavilionensis RW1</name>
    <dbReference type="NCBI Taxonomy" id="1330458"/>
    <lineage>
        <taxon>Bacteria</taxon>
        <taxon>Bacillati</taxon>
        <taxon>Actinomycetota</taxon>
        <taxon>Actinomycetes</taxon>
        <taxon>Micrococcales</taxon>
        <taxon>Microbacteriaceae</taxon>
        <taxon>Agrococcus</taxon>
    </lineage>
</organism>
<reference evidence="2 3" key="1">
    <citation type="journal article" date="2013" name="Genome Announc.">
        <title>First draft genome sequence from a member of the genus agrococcus, isolated from modern microbialites.</title>
        <authorList>
            <person name="White R.A.III."/>
            <person name="Grassa C.J."/>
            <person name="Suttle C.A."/>
        </authorList>
    </citation>
    <scope>NUCLEOTIDE SEQUENCE [LARGE SCALE GENOMIC DNA]</scope>
    <source>
        <strain evidence="2 3">RW1</strain>
    </source>
</reference>
<protein>
    <submittedName>
        <fullName evidence="2">Uncharacterized protein</fullName>
    </submittedName>
</protein>
<evidence type="ECO:0000313" key="2">
    <source>
        <dbReference type="EMBL" id="ERG62858.1"/>
    </source>
</evidence>
<keyword evidence="3" id="KW-1185">Reference proteome</keyword>
<evidence type="ECO:0000313" key="3">
    <source>
        <dbReference type="Proteomes" id="UP000016462"/>
    </source>
</evidence>
<feature type="coiled-coil region" evidence="1">
    <location>
        <begin position="198"/>
        <end position="227"/>
    </location>
</feature>
<name>U1L7K1_9MICO</name>